<comment type="caution">
    <text evidence="7">The sequence shown here is derived from an EMBL/GenBank/DDBJ whole genome shotgun (WGS) entry which is preliminary data.</text>
</comment>
<keyword evidence="3 5" id="KW-0378">Hydrolase</keyword>
<dbReference type="InterPro" id="IPR020476">
    <property type="entry name" value="Nudix_hydrolase"/>
</dbReference>
<evidence type="ECO:0000313" key="7">
    <source>
        <dbReference type="EMBL" id="MBM7798213.1"/>
    </source>
</evidence>
<dbReference type="PROSITE" id="PS51462">
    <property type="entry name" value="NUDIX"/>
    <property type="match status" value="1"/>
</dbReference>
<gene>
    <name evidence="7" type="ORF">JOE57_001134</name>
</gene>
<sequence length="186" mass="21438">MTSEQGRAFEPVEDPSARPRIVRSAVRVILVNHADQVLLFQDSDPGLPEFRWWVTPGGGIDPGETELAAAVREVAEETGCVITEEDLLGPVARRHVVHGYSDQVIEQEEPFYLARVPEFEVDISDHTVEEQLTLQTHRWWYREELVETTEWIWPVELVELWDAAHHPHRWGRDLGRQEESTLPDES</sequence>
<evidence type="ECO:0000256" key="2">
    <source>
        <dbReference type="ARBA" id="ARBA00005582"/>
    </source>
</evidence>
<dbReference type="InterPro" id="IPR020084">
    <property type="entry name" value="NUDIX_hydrolase_CS"/>
</dbReference>
<evidence type="ECO:0000256" key="5">
    <source>
        <dbReference type="RuleBase" id="RU003476"/>
    </source>
</evidence>
<dbReference type="PANTHER" id="PTHR43046">
    <property type="entry name" value="GDP-MANNOSE MANNOSYL HYDROLASE"/>
    <property type="match status" value="1"/>
</dbReference>
<dbReference type="InterPro" id="IPR000086">
    <property type="entry name" value="NUDIX_hydrolase_dom"/>
</dbReference>
<evidence type="ECO:0000256" key="1">
    <source>
        <dbReference type="ARBA" id="ARBA00001946"/>
    </source>
</evidence>
<evidence type="ECO:0000313" key="8">
    <source>
        <dbReference type="Proteomes" id="UP000704762"/>
    </source>
</evidence>
<dbReference type="PRINTS" id="PR00502">
    <property type="entry name" value="NUDIXFAMILY"/>
</dbReference>
<dbReference type="Gene3D" id="3.90.79.10">
    <property type="entry name" value="Nucleoside Triphosphate Pyrophosphohydrolase"/>
    <property type="match status" value="1"/>
</dbReference>
<name>A0ABS2RHQ5_9ACTN</name>
<comment type="similarity">
    <text evidence="2 5">Belongs to the Nudix hydrolase family.</text>
</comment>
<feature type="domain" description="Nudix hydrolase" evidence="6">
    <location>
        <begin position="21"/>
        <end position="165"/>
    </location>
</feature>
<keyword evidence="8" id="KW-1185">Reference proteome</keyword>
<organism evidence="7 8">
    <name type="scientific">Microlunatus panaciterrae</name>
    <dbReference type="NCBI Taxonomy" id="400768"/>
    <lineage>
        <taxon>Bacteria</taxon>
        <taxon>Bacillati</taxon>
        <taxon>Actinomycetota</taxon>
        <taxon>Actinomycetes</taxon>
        <taxon>Propionibacteriales</taxon>
        <taxon>Propionibacteriaceae</taxon>
        <taxon>Microlunatus</taxon>
    </lineage>
</organism>
<keyword evidence="4" id="KW-0460">Magnesium</keyword>
<proteinExistence type="inferred from homology"/>
<dbReference type="RefSeq" id="WP_204916788.1">
    <property type="nucleotide sequence ID" value="NZ_BAAAQP010000011.1"/>
</dbReference>
<dbReference type="SUPFAM" id="SSF55811">
    <property type="entry name" value="Nudix"/>
    <property type="match status" value="1"/>
</dbReference>
<comment type="cofactor">
    <cofactor evidence="1">
        <name>Mg(2+)</name>
        <dbReference type="ChEBI" id="CHEBI:18420"/>
    </cofactor>
</comment>
<reference evidence="7 8" key="1">
    <citation type="submission" date="2021-01" db="EMBL/GenBank/DDBJ databases">
        <title>Sequencing the genomes of 1000 actinobacteria strains.</title>
        <authorList>
            <person name="Klenk H.-P."/>
        </authorList>
    </citation>
    <scope>NUCLEOTIDE SEQUENCE [LARGE SCALE GENOMIC DNA]</scope>
    <source>
        <strain evidence="7 8">DSM 18662</strain>
    </source>
</reference>
<dbReference type="CDD" id="cd04685">
    <property type="entry name" value="NUDIX_Hydrolase"/>
    <property type="match status" value="1"/>
</dbReference>
<dbReference type="PROSITE" id="PS00893">
    <property type="entry name" value="NUDIX_BOX"/>
    <property type="match status" value="1"/>
</dbReference>
<evidence type="ECO:0000256" key="3">
    <source>
        <dbReference type="ARBA" id="ARBA00022801"/>
    </source>
</evidence>
<dbReference type="Pfam" id="PF00293">
    <property type="entry name" value="NUDIX"/>
    <property type="match status" value="1"/>
</dbReference>
<protein>
    <submittedName>
        <fullName evidence="7">8-oxo-dGTP pyrophosphatase MutT (NUDIX family)</fullName>
    </submittedName>
</protein>
<dbReference type="InterPro" id="IPR015797">
    <property type="entry name" value="NUDIX_hydrolase-like_dom_sf"/>
</dbReference>
<dbReference type="EMBL" id="JAFBCF010000001">
    <property type="protein sequence ID" value="MBM7798213.1"/>
    <property type="molecule type" value="Genomic_DNA"/>
</dbReference>
<evidence type="ECO:0000256" key="4">
    <source>
        <dbReference type="ARBA" id="ARBA00022842"/>
    </source>
</evidence>
<dbReference type="Proteomes" id="UP000704762">
    <property type="component" value="Unassembled WGS sequence"/>
</dbReference>
<evidence type="ECO:0000259" key="6">
    <source>
        <dbReference type="PROSITE" id="PS51462"/>
    </source>
</evidence>
<accession>A0ABS2RHQ5</accession>
<dbReference type="PANTHER" id="PTHR43046:SF12">
    <property type="entry name" value="GDP-MANNOSE MANNOSYL HYDROLASE"/>
    <property type="match status" value="1"/>
</dbReference>